<evidence type="ECO:0000313" key="2">
    <source>
        <dbReference type="EMBL" id="MDA0141613.1"/>
    </source>
</evidence>
<dbReference type="Proteomes" id="UP001147700">
    <property type="component" value="Unassembled WGS sequence"/>
</dbReference>
<dbReference type="EMBL" id="JAPCID010000060">
    <property type="protein sequence ID" value="MDA0141613.1"/>
    <property type="molecule type" value="Genomic_DNA"/>
</dbReference>
<sequence length="194" mass="20184">MRSAVSWLAAVVAAIALLVCIVATFATREVFDADRFAAHTEAALRTPAVSEEVARRLTDAVITAEPDLVAVRPLVLGAAEGVVRSSAFGAVVRGSVRDLHRSAFDAEAGTITLTVADTGLLVSEALERLRPDLAARIPDTIRVTLTDTASGPPLELVKAAENVRWLAWFALVVALLAGAAAVLVGPRGERAAAA</sequence>
<feature type="transmembrane region" description="Helical" evidence="1">
    <location>
        <begin position="165"/>
        <end position="184"/>
    </location>
</feature>
<comment type="caution">
    <text evidence="2">The sequence shown here is derived from an EMBL/GenBank/DDBJ whole genome shotgun (WGS) entry which is preliminary data.</text>
</comment>
<feature type="non-terminal residue" evidence="2">
    <location>
        <position position="194"/>
    </location>
</feature>
<evidence type="ECO:0000313" key="3">
    <source>
        <dbReference type="Proteomes" id="UP001147700"/>
    </source>
</evidence>
<reference evidence="2" key="1">
    <citation type="submission" date="2022-10" db="EMBL/GenBank/DDBJ databases">
        <title>The WGS of Solirubrobacter sp. CPCC 204708.</title>
        <authorList>
            <person name="Jiang Z."/>
        </authorList>
    </citation>
    <scope>NUCLEOTIDE SEQUENCE</scope>
    <source>
        <strain evidence="2">CPCC 204708</strain>
    </source>
</reference>
<organism evidence="2 3">
    <name type="scientific">Solirubrobacter deserti</name>
    <dbReference type="NCBI Taxonomy" id="2282478"/>
    <lineage>
        <taxon>Bacteria</taxon>
        <taxon>Bacillati</taxon>
        <taxon>Actinomycetota</taxon>
        <taxon>Thermoleophilia</taxon>
        <taxon>Solirubrobacterales</taxon>
        <taxon>Solirubrobacteraceae</taxon>
        <taxon>Solirubrobacter</taxon>
    </lineage>
</organism>
<gene>
    <name evidence="2" type="ORF">OJ962_29235</name>
</gene>
<evidence type="ECO:0000256" key="1">
    <source>
        <dbReference type="SAM" id="Phobius"/>
    </source>
</evidence>
<protein>
    <recommendedName>
        <fullName evidence="4">Two-component sensor histidine kinase</fullName>
    </recommendedName>
</protein>
<keyword evidence="1" id="KW-1133">Transmembrane helix</keyword>
<keyword evidence="3" id="KW-1185">Reference proteome</keyword>
<keyword evidence="1" id="KW-0812">Transmembrane</keyword>
<keyword evidence="1" id="KW-0472">Membrane</keyword>
<accession>A0ABT4RTA3</accession>
<name>A0ABT4RTA3_9ACTN</name>
<evidence type="ECO:0008006" key="4">
    <source>
        <dbReference type="Google" id="ProtNLM"/>
    </source>
</evidence>
<proteinExistence type="predicted"/>